<proteinExistence type="predicted"/>
<dbReference type="RefSeq" id="XP_007329340.1">
    <property type="nucleotide sequence ID" value="XM_007329278.1"/>
</dbReference>
<evidence type="ECO:0000313" key="1">
    <source>
        <dbReference type="EMBL" id="EKM80089.1"/>
    </source>
</evidence>
<dbReference type="AlphaFoldDB" id="K5W015"/>
<name>K5W015_AGABU</name>
<sequence>MLNDKRQVAEPQTIPEPWKEVQENHLPACVLVEEGQLGKKQTMPYSRDAEVEVGLAGQVCLGLADLLIV</sequence>
<protein>
    <submittedName>
        <fullName evidence="1">Uncharacterized protein</fullName>
    </submittedName>
</protein>
<dbReference type="KEGG" id="abp:AGABI1DRAFT84573"/>
<dbReference type="Proteomes" id="UP000008493">
    <property type="component" value="Unassembled WGS sequence"/>
</dbReference>
<evidence type="ECO:0000313" key="2">
    <source>
        <dbReference type="Proteomes" id="UP000008493"/>
    </source>
</evidence>
<dbReference type="OMA" id="QTIPEPW"/>
<dbReference type="InParanoid" id="K5W015"/>
<dbReference type="GeneID" id="18831993"/>
<dbReference type="EMBL" id="JH971389">
    <property type="protein sequence ID" value="EKM80089.1"/>
    <property type="molecule type" value="Genomic_DNA"/>
</dbReference>
<accession>K5W015</accession>
<gene>
    <name evidence="1" type="ORF">AGABI1DRAFT_84573</name>
</gene>
<organism evidence="1 2">
    <name type="scientific">Agaricus bisporus var. burnettii (strain JB137-S8 / ATCC MYA-4627 / FGSC 10392)</name>
    <name type="common">White button mushroom</name>
    <dbReference type="NCBI Taxonomy" id="597362"/>
    <lineage>
        <taxon>Eukaryota</taxon>
        <taxon>Fungi</taxon>
        <taxon>Dikarya</taxon>
        <taxon>Basidiomycota</taxon>
        <taxon>Agaricomycotina</taxon>
        <taxon>Agaricomycetes</taxon>
        <taxon>Agaricomycetidae</taxon>
        <taxon>Agaricales</taxon>
        <taxon>Agaricineae</taxon>
        <taxon>Agaricaceae</taxon>
        <taxon>Agaricus</taxon>
    </lineage>
</organism>
<reference evidence="2" key="1">
    <citation type="journal article" date="2012" name="Proc. Natl. Acad. Sci. U.S.A.">
        <title>Genome sequence of the button mushroom Agaricus bisporus reveals mechanisms governing adaptation to a humic-rich ecological niche.</title>
        <authorList>
            <person name="Morin E."/>
            <person name="Kohler A."/>
            <person name="Baker A.R."/>
            <person name="Foulongne-Oriol M."/>
            <person name="Lombard V."/>
            <person name="Nagy L.G."/>
            <person name="Ohm R.A."/>
            <person name="Patyshakuliyeva A."/>
            <person name="Brun A."/>
            <person name="Aerts A.L."/>
            <person name="Bailey A.M."/>
            <person name="Billette C."/>
            <person name="Coutinho P.M."/>
            <person name="Deakin G."/>
            <person name="Doddapaneni H."/>
            <person name="Floudas D."/>
            <person name="Grimwood J."/>
            <person name="Hilden K."/>
            <person name="Kuees U."/>
            <person name="LaButti K.M."/>
            <person name="Lapidus A."/>
            <person name="Lindquist E.A."/>
            <person name="Lucas S.M."/>
            <person name="Murat C."/>
            <person name="Riley R.W."/>
            <person name="Salamov A.A."/>
            <person name="Schmutz J."/>
            <person name="Subramanian V."/>
            <person name="Woesten H.A.B."/>
            <person name="Xu J."/>
            <person name="Eastwood D.C."/>
            <person name="Foster G.D."/>
            <person name="Sonnenberg A.S."/>
            <person name="Cullen D."/>
            <person name="de Vries R.P."/>
            <person name="Lundell T."/>
            <person name="Hibbett D.S."/>
            <person name="Henrissat B."/>
            <person name="Burton K.S."/>
            <person name="Kerrigan R.W."/>
            <person name="Challen M.P."/>
            <person name="Grigoriev I.V."/>
            <person name="Martin F."/>
        </authorList>
    </citation>
    <scope>NUCLEOTIDE SEQUENCE [LARGE SCALE GENOMIC DNA]</scope>
    <source>
        <strain evidence="2">JB137-S8 / ATCC MYA-4627 / FGSC 10392</strain>
    </source>
</reference>
<dbReference type="HOGENOM" id="CLU_2775365_0_0_1"/>
<keyword evidence="2" id="KW-1185">Reference proteome</keyword>